<dbReference type="InterPro" id="IPR029071">
    <property type="entry name" value="Ubiquitin-like_domsf"/>
</dbReference>
<evidence type="ECO:0000256" key="4">
    <source>
        <dbReference type="ARBA" id="ARBA00022840"/>
    </source>
</evidence>
<dbReference type="GO" id="GO:0051015">
    <property type="term" value="F:actin filament binding"/>
    <property type="evidence" value="ECO:0007669"/>
    <property type="project" value="TreeGrafter"/>
</dbReference>
<dbReference type="Pfam" id="PF00788">
    <property type="entry name" value="RA"/>
    <property type="match status" value="1"/>
</dbReference>
<dbReference type="Gene3D" id="3.40.850.10">
    <property type="entry name" value="Kinesin motor domain"/>
    <property type="match status" value="2"/>
</dbReference>
<protein>
    <submittedName>
        <fullName evidence="11">Myo9</fullName>
    </submittedName>
</protein>
<keyword evidence="8" id="KW-0009">Actin-binding</keyword>
<dbReference type="OrthoDB" id="312459at2759"/>
<organism evidence="11 12">
    <name type="scientific">Bugula neritina</name>
    <name type="common">Brown bryozoan</name>
    <name type="synonym">Sertularia neritina</name>
    <dbReference type="NCBI Taxonomy" id="10212"/>
    <lineage>
        <taxon>Eukaryota</taxon>
        <taxon>Metazoa</taxon>
        <taxon>Spiralia</taxon>
        <taxon>Lophotrochozoa</taxon>
        <taxon>Bryozoa</taxon>
        <taxon>Gymnolaemata</taxon>
        <taxon>Cheilostomatida</taxon>
        <taxon>Flustrina</taxon>
        <taxon>Buguloidea</taxon>
        <taxon>Bugulidae</taxon>
        <taxon>Bugula</taxon>
    </lineage>
</organism>
<dbReference type="Pfam" id="PF00063">
    <property type="entry name" value="Myosin_head"/>
    <property type="match status" value="1"/>
</dbReference>
<dbReference type="GO" id="GO:0005524">
    <property type="term" value="F:ATP binding"/>
    <property type="evidence" value="ECO:0007669"/>
    <property type="project" value="UniProtKB-KW"/>
</dbReference>
<gene>
    <name evidence="11" type="ORF">EB796_011215</name>
</gene>
<keyword evidence="5" id="KW-0175">Coiled coil</keyword>
<name>A0A7J7JVP7_BUGNE</name>
<dbReference type="SMART" id="SM00242">
    <property type="entry name" value="MYSc"/>
    <property type="match status" value="1"/>
</dbReference>
<dbReference type="GO" id="GO:0005737">
    <property type="term" value="C:cytoplasm"/>
    <property type="evidence" value="ECO:0007669"/>
    <property type="project" value="UniProtKB-SubCell"/>
</dbReference>
<evidence type="ECO:0000256" key="8">
    <source>
        <dbReference type="PROSITE-ProRule" id="PRU00782"/>
    </source>
</evidence>
<evidence type="ECO:0000256" key="3">
    <source>
        <dbReference type="ARBA" id="ARBA00022741"/>
    </source>
</evidence>
<proteinExistence type="inferred from homology"/>
<dbReference type="SUPFAM" id="SSF54236">
    <property type="entry name" value="Ubiquitin-like"/>
    <property type="match status" value="1"/>
</dbReference>
<evidence type="ECO:0000256" key="1">
    <source>
        <dbReference type="ARBA" id="ARBA00004496"/>
    </source>
</evidence>
<sequence length="277" mass="31311">MPSEAEYITVYLQDIKWNEPSITLQVEPQYTALDIVKTLVNKTRQFNHNSYELAEIFVSSGQLCKERRLDMSEIPYKVQGLWPKGGALAPDATYRFYLVRKGGPGGFLRSLSWTDCNHSLDASLDSYFMKFLEQKTAGENYADLCSLPDLNETTLLENLRQRFYTDAIYTYNKQSQQSHCGSGVEQTLLGAGPVLEAFGNAKTVHNDNSSRFGKFILVDFRKNGAVHGASVEKYLLEKSRIVSQSTNERNYHVFYYLLNGASPENQVGLLLTSQRVA</sequence>
<dbReference type="InterPro" id="IPR001609">
    <property type="entry name" value="Myosin_head_motor_dom-like"/>
</dbReference>
<dbReference type="GO" id="GO:0005096">
    <property type="term" value="F:GTPase activator activity"/>
    <property type="evidence" value="ECO:0007669"/>
    <property type="project" value="InterPro"/>
</dbReference>
<keyword evidence="3" id="KW-0547">Nucleotide-binding</keyword>
<dbReference type="GO" id="GO:0016459">
    <property type="term" value="C:myosin complex"/>
    <property type="evidence" value="ECO:0007669"/>
    <property type="project" value="UniProtKB-KW"/>
</dbReference>
<dbReference type="InterPro" id="IPR036961">
    <property type="entry name" value="Kinesin_motor_dom_sf"/>
</dbReference>
<keyword evidence="12" id="KW-1185">Reference proteome</keyword>
<evidence type="ECO:0000313" key="12">
    <source>
        <dbReference type="Proteomes" id="UP000593567"/>
    </source>
</evidence>
<feature type="domain" description="Myosin motor" evidence="10">
    <location>
        <begin position="1"/>
        <end position="277"/>
    </location>
</feature>
<evidence type="ECO:0000259" key="9">
    <source>
        <dbReference type="PROSITE" id="PS50200"/>
    </source>
</evidence>
<comment type="subcellular location">
    <subcellularLocation>
        <location evidence="1">Cytoplasm</location>
    </subcellularLocation>
</comment>
<dbReference type="PROSITE" id="PS51456">
    <property type="entry name" value="MYOSIN_MOTOR"/>
    <property type="match status" value="1"/>
</dbReference>
<dbReference type="InterPro" id="IPR027417">
    <property type="entry name" value="P-loop_NTPase"/>
</dbReference>
<reference evidence="11" key="1">
    <citation type="submission" date="2020-06" db="EMBL/GenBank/DDBJ databases">
        <title>Draft genome of Bugula neritina, a colonial animal packing powerful symbionts and potential medicines.</title>
        <authorList>
            <person name="Rayko M."/>
        </authorList>
    </citation>
    <scope>NUCLEOTIDE SEQUENCE [LARGE SCALE GENOMIC DNA]</scope>
    <source>
        <strain evidence="11">Kwan_BN1</strain>
    </source>
</reference>
<dbReference type="Gene3D" id="3.10.20.90">
    <property type="entry name" value="Phosphatidylinositol 3-kinase Catalytic Subunit, Chain A, domain 1"/>
    <property type="match status" value="1"/>
</dbReference>
<comment type="similarity">
    <text evidence="8">Belongs to the TRAFAC class myosin-kinesin ATPase superfamily. Myosin family.</text>
</comment>
<evidence type="ECO:0000256" key="6">
    <source>
        <dbReference type="ARBA" id="ARBA00023123"/>
    </source>
</evidence>
<comment type="caution">
    <text evidence="8">Lacks conserved residue(s) required for the propagation of feature annotation.</text>
</comment>
<dbReference type="EMBL" id="VXIV02001703">
    <property type="protein sequence ID" value="KAF6030480.1"/>
    <property type="molecule type" value="Genomic_DNA"/>
</dbReference>
<dbReference type="GO" id="GO:0035556">
    <property type="term" value="P:intracellular signal transduction"/>
    <property type="evidence" value="ECO:0007669"/>
    <property type="project" value="InterPro"/>
</dbReference>
<evidence type="ECO:0000256" key="7">
    <source>
        <dbReference type="ARBA" id="ARBA00023175"/>
    </source>
</evidence>
<accession>A0A7J7JVP7</accession>
<dbReference type="Proteomes" id="UP000593567">
    <property type="component" value="Unassembled WGS sequence"/>
</dbReference>
<dbReference type="InterPro" id="IPR046987">
    <property type="entry name" value="Myo9"/>
</dbReference>
<dbReference type="PANTHER" id="PTHR46184:SF5">
    <property type="entry name" value="UNCONVENTIONAL MYOSIN-IXA-LIKE"/>
    <property type="match status" value="1"/>
</dbReference>
<feature type="domain" description="Ras-associating" evidence="9">
    <location>
        <begin position="4"/>
        <end position="103"/>
    </location>
</feature>
<evidence type="ECO:0000256" key="5">
    <source>
        <dbReference type="ARBA" id="ARBA00023054"/>
    </source>
</evidence>
<evidence type="ECO:0000313" key="11">
    <source>
        <dbReference type="EMBL" id="KAF6030480.1"/>
    </source>
</evidence>
<comment type="caution">
    <text evidence="11">The sequence shown here is derived from an EMBL/GenBank/DDBJ whole genome shotgun (WGS) entry which is preliminary data.</text>
</comment>
<dbReference type="GO" id="GO:0005884">
    <property type="term" value="C:actin filament"/>
    <property type="evidence" value="ECO:0007669"/>
    <property type="project" value="TreeGrafter"/>
</dbReference>
<dbReference type="AlphaFoldDB" id="A0A7J7JVP7"/>
<dbReference type="InterPro" id="IPR000159">
    <property type="entry name" value="RA_dom"/>
</dbReference>
<dbReference type="PROSITE" id="PS50200">
    <property type="entry name" value="RA"/>
    <property type="match status" value="1"/>
</dbReference>
<keyword evidence="4" id="KW-0067">ATP-binding</keyword>
<dbReference type="PANTHER" id="PTHR46184">
    <property type="entry name" value="UNCONVENTIONAL MYOSIN-IXB-LIKE PROTEIN"/>
    <property type="match status" value="1"/>
</dbReference>
<keyword evidence="2" id="KW-0963">Cytoplasm</keyword>
<dbReference type="SMART" id="SM00314">
    <property type="entry name" value="RA"/>
    <property type="match status" value="1"/>
</dbReference>
<keyword evidence="7" id="KW-0505">Motor protein</keyword>
<evidence type="ECO:0000259" key="10">
    <source>
        <dbReference type="PROSITE" id="PS51456"/>
    </source>
</evidence>
<dbReference type="GO" id="GO:0000146">
    <property type="term" value="F:microfilament motor activity"/>
    <property type="evidence" value="ECO:0007669"/>
    <property type="project" value="InterPro"/>
</dbReference>
<evidence type="ECO:0000256" key="2">
    <source>
        <dbReference type="ARBA" id="ARBA00022490"/>
    </source>
</evidence>
<dbReference type="SUPFAM" id="SSF52540">
    <property type="entry name" value="P-loop containing nucleoside triphosphate hydrolases"/>
    <property type="match status" value="1"/>
</dbReference>
<keyword evidence="6 8" id="KW-0518">Myosin</keyword>